<accession>A0A072U6F2</accession>
<reference evidence="3" key="3">
    <citation type="submission" date="2015-04" db="UniProtKB">
        <authorList>
            <consortium name="EnsemblPlants"/>
        </authorList>
    </citation>
    <scope>IDENTIFICATION</scope>
    <source>
        <strain evidence="3">cv. Jemalong A17</strain>
    </source>
</reference>
<proteinExistence type="predicted"/>
<dbReference type="HOGENOM" id="CLU_1153194_0_0_1"/>
<dbReference type="eggNOG" id="KOG1947">
    <property type="taxonomic scope" value="Eukaryota"/>
</dbReference>
<gene>
    <name evidence="2" type="ordered locus">MTR_6g016760</name>
</gene>
<dbReference type="InterPro" id="IPR032675">
    <property type="entry name" value="LRR_dom_sf"/>
</dbReference>
<organism evidence="2 4">
    <name type="scientific">Medicago truncatula</name>
    <name type="common">Barrel medic</name>
    <name type="synonym">Medicago tribuloides</name>
    <dbReference type="NCBI Taxonomy" id="3880"/>
    <lineage>
        <taxon>Eukaryota</taxon>
        <taxon>Viridiplantae</taxon>
        <taxon>Streptophyta</taxon>
        <taxon>Embryophyta</taxon>
        <taxon>Tracheophyta</taxon>
        <taxon>Spermatophyta</taxon>
        <taxon>Magnoliopsida</taxon>
        <taxon>eudicotyledons</taxon>
        <taxon>Gunneridae</taxon>
        <taxon>Pentapetalae</taxon>
        <taxon>rosids</taxon>
        <taxon>fabids</taxon>
        <taxon>Fabales</taxon>
        <taxon>Fabaceae</taxon>
        <taxon>Papilionoideae</taxon>
        <taxon>50 kb inversion clade</taxon>
        <taxon>NPAAA clade</taxon>
        <taxon>Hologalegina</taxon>
        <taxon>IRL clade</taxon>
        <taxon>Trifolieae</taxon>
        <taxon>Medicago</taxon>
    </lineage>
</organism>
<dbReference type="InterPro" id="IPR057207">
    <property type="entry name" value="FBXL15_LRR"/>
</dbReference>
<dbReference type="GO" id="GO:0005737">
    <property type="term" value="C:cytoplasm"/>
    <property type="evidence" value="ECO:0000318"/>
    <property type="project" value="GO_Central"/>
</dbReference>
<dbReference type="EnsemblPlants" id="KEH25257">
    <property type="protein sequence ID" value="KEH25257"/>
    <property type="gene ID" value="MTR_6g016760"/>
</dbReference>
<dbReference type="PANTHER" id="PTHR13318">
    <property type="entry name" value="PARTNER OF PAIRED, ISOFORM B-RELATED"/>
    <property type="match status" value="1"/>
</dbReference>
<dbReference type="PaxDb" id="3880-AES84291"/>
<feature type="domain" description="F-box/LRR-repeat protein 15-like leucin rich repeat" evidence="1">
    <location>
        <begin position="35"/>
        <end position="149"/>
    </location>
</feature>
<dbReference type="Gene3D" id="3.80.10.10">
    <property type="entry name" value="Ribonuclease Inhibitor"/>
    <property type="match status" value="2"/>
</dbReference>
<dbReference type="Pfam" id="PF25372">
    <property type="entry name" value="DUF7885"/>
    <property type="match status" value="1"/>
</dbReference>
<reference evidence="2 4" key="2">
    <citation type="journal article" date="2014" name="BMC Genomics">
        <title>An improved genome release (version Mt4.0) for the model legume Medicago truncatula.</title>
        <authorList>
            <person name="Tang H."/>
            <person name="Krishnakumar V."/>
            <person name="Bidwell S."/>
            <person name="Rosen B."/>
            <person name="Chan A."/>
            <person name="Zhou S."/>
            <person name="Gentzbittel L."/>
            <person name="Childs K.L."/>
            <person name="Yandell M."/>
            <person name="Gundlach H."/>
            <person name="Mayer K.F."/>
            <person name="Schwartz D.C."/>
            <person name="Town C.D."/>
        </authorList>
    </citation>
    <scope>GENOME REANNOTATION</scope>
    <source>
        <strain evidence="2">A17</strain>
        <strain evidence="3 4">cv. Jemalong A17</strain>
    </source>
</reference>
<dbReference type="PANTHER" id="PTHR13318:SF106">
    <property type="entry name" value="F-BOX_LRR-REPEAT PROTEIN 2"/>
    <property type="match status" value="1"/>
</dbReference>
<evidence type="ECO:0000259" key="1">
    <source>
        <dbReference type="Pfam" id="PF25372"/>
    </source>
</evidence>
<dbReference type="AlphaFoldDB" id="A0A072U6F2"/>
<dbReference type="InterPro" id="IPR006553">
    <property type="entry name" value="Leu-rich_rpt_Cys-con_subtyp"/>
</dbReference>
<reference evidence="2 4" key="1">
    <citation type="journal article" date="2011" name="Nature">
        <title>The Medicago genome provides insight into the evolution of rhizobial symbioses.</title>
        <authorList>
            <person name="Young N.D."/>
            <person name="Debelle F."/>
            <person name="Oldroyd G.E."/>
            <person name="Geurts R."/>
            <person name="Cannon S.B."/>
            <person name="Udvardi M.K."/>
            <person name="Benedito V.A."/>
            <person name="Mayer K.F."/>
            <person name="Gouzy J."/>
            <person name="Schoof H."/>
            <person name="Van de Peer Y."/>
            <person name="Proost S."/>
            <person name="Cook D.R."/>
            <person name="Meyers B.C."/>
            <person name="Spannagl M."/>
            <person name="Cheung F."/>
            <person name="De Mita S."/>
            <person name="Krishnakumar V."/>
            <person name="Gundlach H."/>
            <person name="Zhou S."/>
            <person name="Mudge J."/>
            <person name="Bharti A.K."/>
            <person name="Murray J.D."/>
            <person name="Naoumkina M.A."/>
            <person name="Rosen B."/>
            <person name="Silverstein K.A."/>
            <person name="Tang H."/>
            <person name="Rombauts S."/>
            <person name="Zhao P.X."/>
            <person name="Zhou P."/>
            <person name="Barbe V."/>
            <person name="Bardou P."/>
            <person name="Bechner M."/>
            <person name="Bellec A."/>
            <person name="Berger A."/>
            <person name="Berges H."/>
            <person name="Bidwell S."/>
            <person name="Bisseling T."/>
            <person name="Choisne N."/>
            <person name="Couloux A."/>
            <person name="Denny R."/>
            <person name="Deshpande S."/>
            <person name="Dai X."/>
            <person name="Doyle J.J."/>
            <person name="Dudez A.M."/>
            <person name="Farmer A.D."/>
            <person name="Fouteau S."/>
            <person name="Franken C."/>
            <person name="Gibelin C."/>
            <person name="Gish J."/>
            <person name="Goldstein S."/>
            <person name="Gonzalez A.J."/>
            <person name="Green P.J."/>
            <person name="Hallab A."/>
            <person name="Hartog M."/>
            <person name="Hua A."/>
            <person name="Humphray S.J."/>
            <person name="Jeong D.H."/>
            <person name="Jing Y."/>
            <person name="Jocker A."/>
            <person name="Kenton S.M."/>
            <person name="Kim D.J."/>
            <person name="Klee K."/>
            <person name="Lai H."/>
            <person name="Lang C."/>
            <person name="Lin S."/>
            <person name="Macmil S.L."/>
            <person name="Magdelenat G."/>
            <person name="Matthews L."/>
            <person name="McCorrison J."/>
            <person name="Monaghan E.L."/>
            <person name="Mun J.H."/>
            <person name="Najar F.Z."/>
            <person name="Nicholson C."/>
            <person name="Noirot C."/>
            <person name="O'Bleness M."/>
            <person name="Paule C.R."/>
            <person name="Poulain J."/>
            <person name="Prion F."/>
            <person name="Qin B."/>
            <person name="Qu C."/>
            <person name="Retzel E.F."/>
            <person name="Riddle C."/>
            <person name="Sallet E."/>
            <person name="Samain S."/>
            <person name="Samson N."/>
            <person name="Sanders I."/>
            <person name="Saurat O."/>
            <person name="Scarpelli C."/>
            <person name="Schiex T."/>
            <person name="Segurens B."/>
            <person name="Severin A.J."/>
            <person name="Sherrier D.J."/>
            <person name="Shi R."/>
            <person name="Sims S."/>
            <person name="Singer S.R."/>
            <person name="Sinharoy S."/>
            <person name="Sterck L."/>
            <person name="Viollet A."/>
            <person name="Wang B.B."/>
            <person name="Wang K."/>
            <person name="Wang M."/>
            <person name="Wang X."/>
            <person name="Warfsmann J."/>
            <person name="Weissenbach J."/>
            <person name="White D.D."/>
            <person name="White J.D."/>
            <person name="Wiley G.B."/>
            <person name="Wincker P."/>
            <person name="Xing Y."/>
            <person name="Yang L."/>
            <person name="Yao Z."/>
            <person name="Ying F."/>
            <person name="Zhai J."/>
            <person name="Zhou L."/>
            <person name="Zuber A."/>
            <person name="Denarie J."/>
            <person name="Dixon R.A."/>
            <person name="May G.D."/>
            <person name="Schwartz D.C."/>
            <person name="Rogers J."/>
            <person name="Quetier F."/>
            <person name="Town C.D."/>
            <person name="Roe B.A."/>
        </authorList>
    </citation>
    <scope>NUCLEOTIDE SEQUENCE [LARGE SCALE GENOMIC DNA]</scope>
    <source>
        <strain evidence="2">A17</strain>
        <strain evidence="3 4">cv. Jemalong A17</strain>
    </source>
</reference>
<evidence type="ECO:0000313" key="4">
    <source>
        <dbReference type="Proteomes" id="UP000002051"/>
    </source>
</evidence>
<dbReference type="Proteomes" id="UP000002051">
    <property type="component" value="Chromosome 6"/>
</dbReference>
<evidence type="ECO:0000313" key="2">
    <source>
        <dbReference type="EMBL" id="KEH25257.1"/>
    </source>
</evidence>
<protein>
    <recommendedName>
        <fullName evidence="1">F-box/LRR-repeat protein 15-like leucin rich repeat domain-containing protein</fullName>
    </recommendedName>
</protein>
<sequence length="241" mass="27778">MERTSIGKAGVENYDLLDIDVYPQLKSLYLGHNSWLRNERIIMFASIFPNLQHLDLRWCHRINEGICQVLRRCCKLKHLNLAYCIKVKLHGMNFEVPKLKVLNLSNTSVDDETLYVILKNCCGLLQLFLYNCDNVTQKGVKLVVEKCTQLRKIYKFEHFLALFTMNVKHTKVGIHVLRDDFCSDWSFSCAAVIHIASRFVLLQVWTFGDDSFAVRVLCFCSDCTSVVVFSVSRSCLCESGF</sequence>
<dbReference type="SUPFAM" id="SSF52047">
    <property type="entry name" value="RNI-like"/>
    <property type="match status" value="1"/>
</dbReference>
<keyword evidence="4" id="KW-1185">Reference proteome</keyword>
<evidence type="ECO:0000313" key="3">
    <source>
        <dbReference type="EnsemblPlants" id="KEH25257"/>
    </source>
</evidence>
<dbReference type="SMART" id="SM00367">
    <property type="entry name" value="LRR_CC"/>
    <property type="match status" value="3"/>
</dbReference>
<dbReference type="EMBL" id="CM001222">
    <property type="protein sequence ID" value="KEH25257.1"/>
    <property type="molecule type" value="Genomic_DNA"/>
</dbReference>
<name>A0A072U6F2_MEDTR</name>